<dbReference type="EMBL" id="MT144805">
    <property type="protein sequence ID" value="QJH99730.1"/>
    <property type="molecule type" value="Genomic_DNA"/>
</dbReference>
<dbReference type="AlphaFoldDB" id="A0A6M3L344"/>
<evidence type="ECO:0000313" key="1">
    <source>
        <dbReference type="EMBL" id="QJA88800.1"/>
    </source>
</evidence>
<proteinExistence type="predicted"/>
<evidence type="ECO:0000313" key="2">
    <source>
        <dbReference type="EMBL" id="QJH99730.1"/>
    </source>
</evidence>
<sequence length="97" mass="11176">MSADNWAICPKCRKVALNQKEELAGKAKKGYGKLPPEEYEELLLLSRKPIDEETTMREDFCMGTDKYGDFSIEYSAFCQNCDFKFKFMHSESVGLDE</sequence>
<organism evidence="1">
    <name type="scientific">viral metagenome</name>
    <dbReference type="NCBI Taxonomy" id="1070528"/>
    <lineage>
        <taxon>unclassified sequences</taxon>
        <taxon>metagenomes</taxon>
        <taxon>organismal metagenomes</taxon>
    </lineage>
</organism>
<name>A0A6M3L344_9ZZZZ</name>
<gene>
    <name evidence="1" type="ORF">MM415B02687_0021</name>
    <name evidence="2" type="ORF">TM448B01662_0014</name>
</gene>
<accession>A0A6M3L344</accession>
<protein>
    <submittedName>
        <fullName evidence="1">Uncharacterized protein</fullName>
    </submittedName>
</protein>
<reference evidence="1" key="1">
    <citation type="submission" date="2020-03" db="EMBL/GenBank/DDBJ databases">
        <title>The deep terrestrial virosphere.</title>
        <authorList>
            <person name="Holmfeldt K."/>
            <person name="Nilsson E."/>
            <person name="Simone D."/>
            <person name="Lopez-Fernandez M."/>
            <person name="Wu X."/>
            <person name="de Brujin I."/>
            <person name="Lundin D."/>
            <person name="Andersson A."/>
            <person name="Bertilsson S."/>
            <person name="Dopson M."/>
        </authorList>
    </citation>
    <scope>NUCLEOTIDE SEQUENCE</scope>
    <source>
        <strain evidence="1">MM415B02687</strain>
        <strain evidence="2">TM448B01662</strain>
    </source>
</reference>
<dbReference type="EMBL" id="MT142804">
    <property type="protein sequence ID" value="QJA88800.1"/>
    <property type="molecule type" value="Genomic_DNA"/>
</dbReference>